<dbReference type="EMBL" id="BAEP01000077">
    <property type="protein sequence ID" value="GAC26450.1"/>
    <property type="molecule type" value="Genomic_DNA"/>
</dbReference>
<evidence type="ECO:0000313" key="2">
    <source>
        <dbReference type="Proteomes" id="UP000006263"/>
    </source>
</evidence>
<dbReference type="AlphaFoldDB" id="K6ZT09"/>
<gene>
    <name evidence="1" type="ORF">GMES_4177</name>
</gene>
<evidence type="ECO:0000313" key="1">
    <source>
        <dbReference type="EMBL" id="GAC26450.1"/>
    </source>
</evidence>
<dbReference type="Proteomes" id="UP000006263">
    <property type="component" value="Unassembled WGS sequence"/>
</dbReference>
<comment type="caution">
    <text evidence="1">The sequence shown here is derived from an EMBL/GenBank/DDBJ whole genome shotgun (WGS) entry which is preliminary data.</text>
</comment>
<protein>
    <submittedName>
        <fullName evidence="1">Uncharacterized protein</fullName>
    </submittedName>
</protein>
<proteinExistence type="predicted"/>
<accession>K6ZT09</accession>
<organism evidence="1 2">
    <name type="scientific">Paraglaciecola mesophila KMM 241</name>
    <dbReference type="NCBI Taxonomy" id="1128912"/>
    <lineage>
        <taxon>Bacteria</taxon>
        <taxon>Pseudomonadati</taxon>
        <taxon>Pseudomonadota</taxon>
        <taxon>Gammaproteobacteria</taxon>
        <taxon>Alteromonadales</taxon>
        <taxon>Alteromonadaceae</taxon>
        <taxon>Paraglaciecola</taxon>
    </lineage>
</organism>
<name>K6ZT09_9ALTE</name>
<reference evidence="1 2" key="1">
    <citation type="journal article" date="2017" name="Antonie Van Leeuwenhoek">
        <title>Rhizobium rhizosphaerae sp. nov., a novel species isolated from rice rhizosphere.</title>
        <authorList>
            <person name="Zhao J.J."/>
            <person name="Zhang J."/>
            <person name="Zhang R.J."/>
            <person name="Zhang C.W."/>
            <person name="Yin H.Q."/>
            <person name="Zhang X.X."/>
        </authorList>
    </citation>
    <scope>NUCLEOTIDE SEQUENCE [LARGE SCALE GENOMIC DNA]</scope>
    <source>
        <strain evidence="1 2">KMM 241</strain>
    </source>
</reference>
<sequence length="39" mass="4502">MPQAEVVHDSLLPMLVDEEQAIHGVRGEKDDYIKLRMTH</sequence>